<dbReference type="EMBL" id="FOAA01000015">
    <property type="protein sequence ID" value="SEL40069.1"/>
    <property type="molecule type" value="Genomic_DNA"/>
</dbReference>
<dbReference type="STRING" id="1396821.SAMN05444515_11545"/>
<keyword evidence="2" id="KW-1185">Reference proteome</keyword>
<gene>
    <name evidence="1" type="ORF">SAMN05444515_11545</name>
</gene>
<organism evidence="1 2">
    <name type="scientific">Ectothiorhodospira marina</name>
    <dbReference type="NCBI Taxonomy" id="1396821"/>
    <lineage>
        <taxon>Bacteria</taxon>
        <taxon>Pseudomonadati</taxon>
        <taxon>Pseudomonadota</taxon>
        <taxon>Gammaproteobacteria</taxon>
        <taxon>Chromatiales</taxon>
        <taxon>Ectothiorhodospiraceae</taxon>
        <taxon>Ectothiorhodospira</taxon>
    </lineage>
</organism>
<evidence type="ECO:0000313" key="2">
    <source>
        <dbReference type="Proteomes" id="UP000199256"/>
    </source>
</evidence>
<dbReference type="RefSeq" id="WP_218140432.1">
    <property type="nucleotide sequence ID" value="NZ_FOAA01000015.1"/>
</dbReference>
<dbReference type="AlphaFoldDB" id="A0A1H7PWT8"/>
<dbReference type="Proteomes" id="UP000199256">
    <property type="component" value="Unassembled WGS sequence"/>
</dbReference>
<protein>
    <submittedName>
        <fullName evidence="1">Nitrogen fixation protein NifQ</fullName>
    </submittedName>
</protein>
<dbReference type="GO" id="GO:0030151">
    <property type="term" value="F:molybdenum ion binding"/>
    <property type="evidence" value="ECO:0007669"/>
    <property type="project" value="InterPro"/>
</dbReference>
<name>A0A1H7PWT8_9GAMM</name>
<accession>A0A1H7PWT8</accession>
<dbReference type="InterPro" id="IPR006975">
    <property type="entry name" value="NifQ"/>
</dbReference>
<reference evidence="2" key="1">
    <citation type="submission" date="2016-10" db="EMBL/GenBank/DDBJ databases">
        <authorList>
            <person name="Varghese N."/>
            <person name="Submissions S."/>
        </authorList>
    </citation>
    <scope>NUCLEOTIDE SEQUENCE [LARGE SCALE GENOMIC DNA]</scope>
    <source>
        <strain evidence="2">DSM 241</strain>
    </source>
</reference>
<dbReference type="GO" id="GO:0009399">
    <property type="term" value="P:nitrogen fixation"/>
    <property type="evidence" value="ECO:0007669"/>
    <property type="project" value="InterPro"/>
</dbReference>
<dbReference type="Pfam" id="PF04891">
    <property type="entry name" value="NifQ"/>
    <property type="match status" value="1"/>
</dbReference>
<evidence type="ECO:0000313" key="1">
    <source>
        <dbReference type="EMBL" id="SEL40069.1"/>
    </source>
</evidence>
<proteinExistence type="predicted"/>
<sequence length="200" mass="22159">MASNSHPLADPNTHRRDRLLALPGRGDPFDRHVLACALAAALEDVEQSREASLNASLGLPADRLDHLLDQCFPGFDALEPEVTRDGEAGEGAIEEADLRSLLIDHVSHPGDVALWLAHIIARRALKPGHLWQGLGLDVRAQLSTLMTRHFPALADQNVHNMRWKKFFYRQLCGREGIPICKSPVCGDCPDYRACFMPDND</sequence>